<feature type="domain" description="Carboxylesterase type B" evidence="4">
    <location>
        <begin position="368"/>
        <end position="474"/>
    </location>
</feature>
<dbReference type="InterPro" id="IPR029058">
    <property type="entry name" value="AB_hydrolase_fold"/>
</dbReference>
<gene>
    <name evidence="5" type="ORF">EJ08DRAFT_174114</name>
</gene>
<dbReference type="PANTHER" id="PTHR43918:SF4">
    <property type="entry name" value="CARBOXYLIC ESTER HYDROLASE"/>
    <property type="match status" value="1"/>
</dbReference>
<evidence type="ECO:0000256" key="2">
    <source>
        <dbReference type="ARBA" id="ARBA00022801"/>
    </source>
</evidence>
<evidence type="ECO:0000313" key="5">
    <source>
        <dbReference type="EMBL" id="KAF2431719.1"/>
    </source>
</evidence>
<dbReference type="InterPro" id="IPR050654">
    <property type="entry name" value="AChE-related_enzymes"/>
</dbReference>
<dbReference type="AlphaFoldDB" id="A0A9P4TYS5"/>
<dbReference type="PROSITE" id="PS00122">
    <property type="entry name" value="CARBOXYLESTERASE_B_1"/>
    <property type="match status" value="1"/>
</dbReference>
<dbReference type="GO" id="GO:0052689">
    <property type="term" value="F:carboxylic ester hydrolase activity"/>
    <property type="evidence" value="ECO:0007669"/>
    <property type="project" value="TreeGrafter"/>
</dbReference>
<feature type="domain" description="Carboxylesterase type B" evidence="4">
    <location>
        <begin position="26"/>
        <end position="353"/>
    </location>
</feature>
<organism evidence="5 6">
    <name type="scientific">Tothia fuscella</name>
    <dbReference type="NCBI Taxonomy" id="1048955"/>
    <lineage>
        <taxon>Eukaryota</taxon>
        <taxon>Fungi</taxon>
        <taxon>Dikarya</taxon>
        <taxon>Ascomycota</taxon>
        <taxon>Pezizomycotina</taxon>
        <taxon>Dothideomycetes</taxon>
        <taxon>Pleosporomycetidae</taxon>
        <taxon>Venturiales</taxon>
        <taxon>Cylindrosympodiaceae</taxon>
        <taxon>Tothia</taxon>
    </lineage>
</organism>
<dbReference type="Pfam" id="PF00135">
    <property type="entry name" value="COesterase"/>
    <property type="match status" value="2"/>
</dbReference>
<feature type="chain" id="PRO_5040544744" description="Carboxylic ester hydrolase" evidence="3">
    <location>
        <begin position="18"/>
        <end position="495"/>
    </location>
</feature>
<dbReference type="InterPro" id="IPR019826">
    <property type="entry name" value="Carboxylesterase_B_AS"/>
</dbReference>
<evidence type="ECO:0000313" key="6">
    <source>
        <dbReference type="Proteomes" id="UP000800235"/>
    </source>
</evidence>
<evidence type="ECO:0000256" key="3">
    <source>
        <dbReference type="RuleBase" id="RU361235"/>
    </source>
</evidence>
<keyword evidence="6" id="KW-1185">Reference proteome</keyword>
<dbReference type="SUPFAM" id="SSF53474">
    <property type="entry name" value="alpha/beta-Hydrolases"/>
    <property type="match status" value="1"/>
</dbReference>
<name>A0A9P4TYS5_9PEZI</name>
<dbReference type="InterPro" id="IPR002018">
    <property type="entry name" value="CarbesteraseB"/>
</dbReference>
<sequence>MHRSLLTLAFALGFVEGQSAWKIGNAVKTTSGTVIGQASGWKSEVSEYLGIPFAKPPQDDLRWTAPQAITDDSKVINATKYGWACPESASRASQGRPGGAASSGASDVATQREDCLTLNIYTKPQVGEKKKAVLIWIYGGGFVMGSNDNPAYNGAFLAEEHDVVTVTVNYRLSVLGFPGVALPDKNLALLDQRKAVEWVRDNIEKFGGDPKRMILHGQSAGGASVDYYTYAWTQDPIISGFIPQSGSAALRMGANAGNATQNAINQWSSLSNQLGCGAVSASDVTSTLACMRSKPLSAVMDATAPKAGASGMGTWGPKADGKTVFEDLADRGAKGNFIKAPMFVGNTNNEGANSGGKVGAKAALASNCAPRRAAQLRKDAGVPIWRYIYAGEFENQKKGPCSANSEGACHSAEISVVFGTNPLKKGGPDTENEKKLVATLSKAWTEFAKDPAHGLEKMGWPQYDKSKPSVIVMGGKDSADIKFESVDKLDTECPN</sequence>
<dbReference type="EMBL" id="MU007030">
    <property type="protein sequence ID" value="KAF2431719.1"/>
    <property type="molecule type" value="Genomic_DNA"/>
</dbReference>
<comment type="caution">
    <text evidence="5">The sequence shown here is derived from an EMBL/GenBank/DDBJ whole genome shotgun (WGS) entry which is preliminary data.</text>
</comment>
<dbReference type="PANTHER" id="PTHR43918">
    <property type="entry name" value="ACETYLCHOLINESTERASE"/>
    <property type="match status" value="1"/>
</dbReference>
<dbReference type="Proteomes" id="UP000800235">
    <property type="component" value="Unassembled WGS sequence"/>
</dbReference>
<comment type="similarity">
    <text evidence="1 3">Belongs to the type-B carboxylesterase/lipase family.</text>
</comment>
<keyword evidence="3" id="KW-0732">Signal</keyword>
<protein>
    <recommendedName>
        <fullName evidence="3">Carboxylic ester hydrolase</fullName>
        <ecNumber evidence="3">3.1.1.-</ecNumber>
    </recommendedName>
</protein>
<accession>A0A9P4TYS5</accession>
<evidence type="ECO:0000259" key="4">
    <source>
        <dbReference type="Pfam" id="PF00135"/>
    </source>
</evidence>
<keyword evidence="2 3" id="KW-0378">Hydrolase</keyword>
<dbReference type="OrthoDB" id="408631at2759"/>
<proteinExistence type="inferred from homology"/>
<dbReference type="Gene3D" id="3.40.50.1820">
    <property type="entry name" value="alpha/beta hydrolase"/>
    <property type="match status" value="2"/>
</dbReference>
<reference evidence="5" key="1">
    <citation type="journal article" date="2020" name="Stud. Mycol.">
        <title>101 Dothideomycetes genomes: a test case for predicting lifestyles and emergence of pathogens.</title>
        <authorList>
            <person name="Haridas S."/>
            <person name="Albert R."/>
            <person name="Binder M."/>
            <person name="Bloem J."/>
            <person name="Labutti K."/>
            <person name="Salamov A."/>
            <person name="Andreopoulos B."/>
            <person name="Baker S."/>
            <person name="Barry K."/>
            <person name="Bills G."/>
            <person name="Bluhm B."/>
            <person name="Cannon C."/>
            <person name="Castanera R."/>
            <person name="Culley D."/>
            <person name="Daum C."/>
            <person name="Ezra D."/>
            <person name="Gonzalez J."/>
            <person name="Henrissat B."/>
            <person name="Kuo A."/>
            <person name="Liang C."/>
            <person name="Lipzen A."/>
            <person name="Lutzoni F."/>
            <person name="Magnuson J."/>
            <person name="Mondo S."/>
            <person name="Nolan M."/>
            <person name="Ohm R."/>
            <person name="Pangilinan J."/>
            <person name="Park H.-J."/>
            <person name="Ramirez L."/>
            <person name="Alfaro M."/>
            <person name="Sun H."/>
            <person name="Tritt A."/>
            <person name="Yoshinaga Y."/>
            <person name="Zwiers L.-H."/>
            <person name="Turgeon B."/>
            <person name="Goodwin S."/>
            <person name="Spatafora J."/>
            <person name="Crous P."/>
            <person name="Grigoriev I."/>
        </authorList>
    </citation>
    <scope>NUCLEOTIDE SEQUENCE</scope>
    <source>
        <strain evidence="5">CBS 130266</strain>
    </source>
</reference>
<evidence type="ECO:0000256" key="1">
    <source>
        <dbReference type="ARBA" id="ARBA00005964"/>
    </source>
</evidence>
<feature type="signal peptide" evidence="3">
    <location>
        <begin position="1"/>
        <end position="17"/>
    </location>
</feature>
<dbReference type="EC" id="3.1.1.-" evidence="3"/>